<dbReference type="CDD" id="cd08054">
    <property type="entry name" value="gp6"/>
    <property type="match status" value="1"/>
</dbReference>
<evidence type="ECO:0000313" key="2">
    <source>
        <dbReference type="Proteomes" id="UP001469365"/>
    </source>
</evidence>
<dbReference type="Pfam" id="PF05135">
    <property type="entry name" value="Phage_connect_1"/>
    <property type="match status" value="1"/>
</dbReference>
<reference evidence="1 2" key="1">
    <citation type="submission" date="2024-04" db="EMBL/GenBank/DDBJ databases">
        <title>draft genome sequnece of Paenibacillus filicis.</title>
        <authorList>
            <person name="Kim D.-U."/>
        </authorList>
    </citation>
    <scope>NUCLEOTIDE SEQUENCE [LARGE SCALE GENOMIC DNA]</scope>
    <source>
        <strain evidence="1 2">KACC14197</strain>
    </source>
</reference>
<proteinExistence type="predicted"/>
<name>A0ABU9DW31_9BACL</name>
<protein>
    <submittedName>
        <fullName evidence="1">Head-tail connector protein</fullName>
    </submittedName>
</protein>
<dbReference type="RefSeq" id="WP_341420040.1">
    <property type="nucleotide sequence ID" value="NZ_JBBPCC010000038.1"/>
</dbReference>
<keyword evidence="2" id="KW-1185">Reference proteome</keyword>
<organism evidence="1 2">
    <name type="scientific">Paenibacillus filicis</name>
    <dbReference type="NCBI Taxonomy" id="669464"/>
    <lineage>
        <taxon>Bacteria</taxon>
        <taxon>Bacillati</taxon>
        <taxon>Bacillota</taxon>
        <taxon>Bacilli</taxon>
        <taxon>Bacillales</taxon>
        <taxon>Paenibacillaceae</taxon>
        <taxon>Paenibacillus</taxon>
    </lineage>
</organism>
<sequence length="103" mass="11517">MAILTLDEAKEWLRVDGEGEDLTIRMLTGAAETYLHNATEVTFDGTNDLAKLYCLVVVADWYENRELIGEKTSDKVRFTVQSIMAQLQHAYTPPTPPKAGEVT</sequence>
<dbReference type="EMBL" id="JBBPCC010000038">
    <property type="protein sequence ID" value="MEK8132914.1"/>
    <property type="molecule type" value="Genomic_DNA"/>
</dbReference>
<dbReference type="Gene3D" id="1.10.3230.30">
    <property type="entry name" value="Phage gp6-like head-tail connector protein"/>
    <property type="match status" value="1"/>
</dbReference>
<gene>
    <name evidence="1" type="ORF">WMW72_34035</name>
</gene>
<evidence type="ECO:0000313" key="1">
    <source>
        <dbReference type="EMBL" id="MEK8132914.1"/>
    </source>
</evidence>
<dbReference type="InterPro" id="IPR021146">
    <property type="entry name" value="Phage_gp6-like_head-tail"/>
</dbReference>
<dbReference type="NCBIfam" id="TIGR01560">
    <property type="entry name" value="put_DNA_pack"/>
    <property type="match status" value="1"/>
</dbReference>
<comment type="caution">
    <text evidence="1">The sequence shown here is derived from an EMBL/GenBank/DDBJ whole genome shotgun (WGS) entry which is preliminary data.</text>
</comment>
<accession>A0ABU9DW31</accession>
<dbReference type="InterPro" id="IPR006450">
    <property type="entry name" value="Phage_HK97_gp6-like"/>
</dbReference>
<dbReference type="Proteomes" id="UP001469365">
    <property type="component" value="Unassembled WGS sequence"/>
</dbReference>